<dbReference type="AlphaFoldDB" id="D7DX89"/>
<dbReference type="HOGENOM" id="CLU_3045899_0_0_3"/>
<gene>
    <name evidence="1" type="ordered locus">Aazo_4543</name>
</gene>
<accession>D7DX89</accession>
<organism evidence="1 2">
    <name type="scientific">Nostoc azollae (strain 0708)</name>
    <name type="common">Anabaena azollae (strain 0708)</name>
    <dbReference type="NCBI Taxonomy" id="551115"/>
    <lineage>
        <taxon>Bacteria</taxon>
        <taxon>Bacillati</taxon>
        <taxon>Cyanobacteriota</taxon>
        <taxon>Cyanophyceae</taxon>
        <taxon>Nostocales</taxon>
        <taxon>Nostocaceae</taxon>
        <taxon>Trichormus</taxon>
    </lineage>
</organism>
<protein>
    <submittedName>
        <fullName evidence="1">Uncharacterized protein</fullName>
    </submittedName>
</protein>
<keyword evidence="2" id="KW-1185">Reference proteome</keyword>
<proteinExistence type="predicted"/>
<sequence>MTELINDFLFTVHSNNNIASQILFKFVDKLEKELSISKFKHEIKDEYILSMELE</sequence>
<evidence type="ECO:0000313" key="1">
    <source>
        <dbReference type="EMBL" id="ADI65808.1"/>
    </source>
</evidence>
<evidence type="ECO:0000313" key="2">
    <source>
        <dbReference type="Proteomes" id="UP000001511"/>
    </source>
</evidence>
<name>D7DX89_NOSA0</name>
<dbReference type="EMBL" id="CP002059">
    <property type="protein sequence ID" value="ADI65808.1"/>
    <property type="molecule type" value="Genomic_DNA"/>
</dbReference>
<reference evidence="1 2" key="1">
    <citation type="journal article" date="2010" name="PLoS ONE">
        <title>Genome erosion in a nitrogen-fixing vertically transmitted endosymbiotic multicellular cyanobacterium.</title>
        <authorList>
            <person name="Ran L."/>
            <person name="Larsson J."/>
            <person name="Vigil-Stenman T."/>
            <person name="Nylander J.A."/>
            <person name="Ininbergs K."/>
            <person name="Zheng W.W."/>
            <person name="Lapidus A."/>
            <person name="Lowry S."/>
            <person name="Haselkorn R."/>
            <person name="Bergman B."/>
        </authorList>
    </citation>
    <scope>NUCLEOTIDE SEQUENCE [LARGE SCALE GENOMIC DNA]</scope>
    <source>
        <strain evidence="1 2">0708</strain>
    </source>
</reference>
<dbReference type="KEGG" id="naz:Aazo_4543"/>
<dbReference type="Proteomes" id="UP000001511">
    <property type="component" value="Chromosome"/>
</dbReference>